<proteinExistence type="predicted"/>
<dbReference type="Proteomes" id="UP001652661">
    <property type="component" value="Chromosome 2R"/>
</dbReference>
<dbReference type="GeneID" id="108076311"/>
<reference evidence="3" key="2">
    <citation type="submission" date="2025-08" db="UniProtKB">
        <authorList>
            <consortium name="RefSeq"/>
        </authorList>
    </citation>
    <scope>IDENTIFICATION</scope>
    <source>
        <strain evidence="3">14028-0561.14</strain>
        <tissue evidence="3">Whole fly</tissue>
    </source>
</reference>
<evidence type="ECO:0008006" key="4">
    <source>
        <dbReference type="Google" id="ProtNLM"/>
    </source>
</evidence>
<evidence type="ECO:0000313" key="2">
    <source>
        <dbReference type="Proteomes" id="UP001652661"/>
    </source>
</evidence>
<keyword evidence="1" id="KW-0812">Transmembrane</keyword>
<keyword evidence="2" id="KW-1185">Reference proteome</keyword>
<evidence type="ECO:0000256" key="1">
    <source>
        <dbReference type="SAM" id="Phobius"/>
    </source>
</evidence>
<feature type="transmembrane region" description="Helical" evidence="1">
    <location>
        <begin position="151"/>
        <end position="169"/>
    </location>
</feature>
<organism evidence="2 3">
    <name type="scientific">Drosophila kikkawai</name>
    <name type="common">Fruit fly</name>
    <dbReference type="NCBI Taxonomy" id="30033"/>
    <lineage>
        <taxon>Eukaryota</taxon>
        <taxon>Metazoa</taxon>
        <taxon>Ecdysozoa</taxon>
        <taxon>Arthropoda</taxon>
        <taxon>Hexapoda</taxon>
        <taxon>Insecta</taxon>
        <taxon>Pterygota</taxon>
        <taxon>Neoptera</taxon>
        <taxon>Endopterygota</taxon>
        <taxon>Diptera</taxon>
        <taxon>Brachycera</taxon>
        <taxon>Muscomorpha</taxon>
        <taxon>Ephydroidea</taxon>
        <taxon>Drosophilidae</taxon>
        <taxon>Drosophila</taxon>
        <taxon>Sophophora</taxon>
    </lineage>
</organism>
<accession>A0A6P4IM37</accession>
<dbReference type="AlphaFoldDB" id="A0A6P4IM37"/>
<protein>
    <recommendedName>
        <fullName evidence="4">Transmembrane protein 177</fullName>
    </recommendedName>
</protein>
<evidence type="ECO:0000313" key="3">
    <source>
        <dbReference type="RefSeq" id="XP_017024579.2"/>
    </source>
</evidence>
<gene>
    <name evidence="3" type="primary">LOC108076311</name>
</gene>
<dbReference type="RefSeq" id="XP_017024579.2">
    <property type="nucleotide sequence ID" value="XM_017169090.3"/>
</dbReference>
<keyword evidence="1" id="KW-1133">Transmembrane helix</keyword>
<name>A0A6P4IM37_DROKI</name>
<sequence>MACSSEQLIRVWYPQVVWPAHPTKQLISQSLHQNKMCAAILRSSKLLNLRSLAPIARLQSLHTSSALCNWRNVPSGDVERKLLYGDRLADNYKLIYRAPIESYVTWTKNISTATTSILGLVAAYHWATTWQVVNVVQKMDIAILVSQESDLYYFLGGFVLINLAIRAFVAKYPLRIYKSPEKYVAVYGSQLPVGTVKHYFEKGQISEYKNFLNPWSHIMYKLGNRSSMLLVDYFKTPSEFHQLFAAK</sequence>
<dbReference type="OrthoDB" id="7407406at2759"/>
<reference evidence="2" key="1">
    <citation type="submission" date="2025-05" db="UniProtKB">
        <authorList>
            <consortium name="RefSeq"/>
        </authorList>
    </citation>
    <scope>NUCLEOTIDE SEQUENCE [LARGE SCALE GENOMIC DNA]</scope>
    <source>
        <strain evidence="2">14028-0561.14</strain>
    </source>
</reference>
<keyword evidence="1" id="KW-0472">Membrane</keyword>